<evidence type="ECO:0000313" key="2">
    <source>
        <dbReference type="Proteomes" id="UP001432322"/>
    </source>
</evidence>
<evidence type="ECO:0000313" key="1">
    <source>
        <dbReference type="EMBL" id="GMT31010.1"/>
    </source>
</evidence>
<feature type="non-terminal residue" evidence="1">
    <location>
        <position position="136"/>
    </location>
</feature>
<gene>
    <name evidence="1" type="ORF">PFISCL1PPCAC_22307</name>
</gene>
<dbReference type="AlphaFoldDB" id="A0AAV5WH77"/>
<organism evidence="1 2">
    <name type="scientific">Pristionchus fissidentatus</name>
    <dbReference type="NCBI Taxonomy" id="1538716"/>
    <lineage>
        <taxon>Eukaryota</taxon>
        <taxon>Metazoa</taxon>
        <taxon>Ecdysozoa</taxon>
        <taxon>Nematoda</taxon>
        <taxon>Chromadorea</taxon>
        <taxon>Rhabditida</taxon>
        <taxon>Rhabditina</taxon>
        <taxon>Diplogasteromorpha</taxon>
        <taxon>Diplogasteroidea</taxon>
        <taxon>Neodiplogasteridae</taxon>
        <taxon>Pristionchus</taxon>
    </lineage>
</organism>
<dbReference type="EMBL" id="BTSY01000005">
    <property type="protein sequence ID" value="GMT31010.1"/>
    <property type="molecule type" value="Genomic_DNA"/>
</dbReference>
<name>A0AAV5WH77_9BILA</name>
<protein>
    <submittedName>
        <fullName evidence="1">Uncharacterized protein</fullName>
    </submittedName>
</protein>
<dbReference type="Proteomes" id="UP001432322">
    <property type="component" value="Unassembled WGS sequence"/>
</dbReference>
<reference evidence="1" key="1">
    <citation type="submission" date="2023-10" db="EMBL/GenBank/DDBJ databases">
        <title>Genome assembly of Pristionchus species.</title>
        <authorList>
            <person name="Yoshida K."/>
            <person name="Sommer R.J."/>
        </authorList>
    </citation>
    <scope>NUCLEOTIDE SEQUENCE</scope>
    <source>
        <strain evidence="1">RS5133</strain>
    </source>
</reference>
<comment type="caution">
    <text evidence="1">The sequence shown here is derived from an EMBL/GenBank/DDBJ whole genome shotgun (WGS) entry which is preliminary data.</text>
</comment>
<keyword evidence="2" id="KW-1185">Reference proteome</keyword>
<sequence length="136" mass="15612">EIYGRYDSAFMRRGGYVGAIDPVTLQQMAFFLNVHARTVIRDAHSHSLLRLPLNASCGRLGISIEMSKKMSLDVSWIRSLMIKGTRLLQNSTDKHFATALEKLIIWTWRECGGELKRRGGRRDDDVITTQYDEDEH</sequence>
<feature type="non-terminal residue" evidence="1">
    <location>
        <position position="1"/>
    </location>
</feature>
<proteinExistence type="predicted"/>
<accession>A0AAV5WH77</accession>